<name>A0A2I5HT84_FAUOS</name>
<dbReference type="AlphaFoldDB" id="A0A2I5HT84"/>
<evidence type="ECO:0008006" key="3">
    <source>
        <dbReference type="Google" id="ProtNLM"/>
    </source>
</evidence>
<proteinExistence type="predicted"/>
<dbReference type="Proteomes" id="UP000229340">
    <property type="component" value="Chromosome"/>
</dbReference>
<organism evidence="1 2">
    <name type="scientific">Faucicola osloensis</name>
    <name type="common">Moraxella osloensis</name>
    <dbReference type="NCBI Taxonomy" id="34062"/>
    <lineage>
        <taxon>Bacteria</taxon>
        <taxon>Pseudomonadati</taxon>
        <taxon>Pseudomonadota</taxon>
        <taxon>Gammaproteobacteria</taxon>
        <taxon>Moraxellales</taxon>
        <taxon>Moraxellaceae</taxon>
        <taxon>Faucicola</taxon>
    </lineage>
</organism>
<protein>
    <recommendedName>
        <fullName evidence="3">PIN domain-containing protein</fullName>
    </recommendedName>
</protein>
<evidence type="ECO:0000313" key="2">
    <source>
        <dbReference type="Proteomes" id="UP000229340"/>
    </source>
</evidence>
<accession>A0A2I5HT84</accession>
<dbReference type="RefSeq" id="WP_100270753.1">
    <property type="nucleotide sequence ID" value="NZ_CP024443.1"/>
</dbReference>
<gene>
    <name evidence="1" type="ORF">NP7_13850</name>
</gene>
<dbReference type="EMBL" id="CP024443">
    <property type="protein sequence ID" value="ATW71382.1"/>
    <property type="molecule type" value="Genomic_DNA"/>
</dbReference>
<reference evidence="2" key="1">
    <citation type="submission" date="2017-11" db="EMBL/GenBank/DDBJ databases">
        <title>Complete genome sequence of Moraxella osloensis NP7 isolated from human skin.</title>
        <authorList>
            <person name="Lee K."/>
            <person name="Lim J.Y."/>
            <person name="Hwang I."/>
        </authorList>
    </citation>
    <scope>NUCLEOTIDE SEQUENCE [LARGE SCALE GENOMIC DNA]</scope>
    <source>
        <strain evidence="2">NP7</strain>
    </source>
</reference>
<evidence type="ECO:0000313" key="1">
    <source>
        <dbReference type="EMBL" id="ATW71382.1"/>
    </source>
</evidence>
<sequence>MNAICLIDTTVLLNLLNIPNRSQNSTEISREFTELVELNCTFIIPLVAVIETGNHISQNGDGRLRRESANRFFKTIKQSLNGEIPFRISDFDLTDELKDWLGQFPDEVGKNKLPTKPNEGISLTDFSIVKEFEKLCQLYPMSEIFIWSLDSDLKNYHQGKSH</sequence>